<feature type="region of interest" description="Disordered" evidence="1">
    <location>
        <begin position="32"/>
        <end position="80"/>
    </location>
</feature>
<dbReference type="AlphaFoldDB" id="A0A7W6GBF5"/>
<name>A0A7W6GBF5_9HYPH</name>
<evidence type="ECO:0000256" key="2">
    <source>
        <dbReference type="SAM" id="SignalP"/>
    </source>
</evidence>
<evidence type="ECO:0000256" key="1">
    <source>
        <dbReference type="SAM" id="MobiDB-lite"/>
    </source>
</evidence>
<accession>A0A7W6GBF5</accession>
<feature type="signal peptide" evidence="2">
    <location>
        <begin position="1"/>
        <end position="28"/>
    </location>
</feature>
<evidence type="ECO:0000313" key="3">
    <source>
        <dbReference type="EMBL" id="MBB3963566.1"/>
    </source>
</evidence>
<sequence length="132" mass="14144">MMQFLTKAGIALVLGAGTLAGATVPASAQVDIYIDGGRPPPHPGYGRPPPPPGYGRPPPPPFYGRPPPPPPGYYGRPRGCDPRLAEAKASDYGFRRARVVDMTPRRVIVQGFTRRGPDEITFGNVRGCPVLR</sequence>
<dbReference type="EMBL" id="JACIDW010000002">
    <property type="protein sequence ID" value="MBB3963566.1"/>
    <property type="molecule type" value="Genomic_DNA"/>
</dbReference>
<feature type="compositionally biased region" description="Pro residues" evidence="1">
    <location>
        <begin position="38"/>
        <end position="72"/>
    </location>
</feature>
<feature type="chain" id="PRO_5030742362" description="Antifreeze protein" evidence="2">
    <location>
        <begin position="29"/>
        <end position="132"/>
    </location>
</feature>
<gene>
    <name evidence="3" type="ORF">GGQ67_001191</name>
</gene>
<keyword evidence="2" id="KW-0732">Signal</keyword>
<reference evidence="3 4" key="1">
    <citation type="submission" date="2020-08" db="EMBL/GenBank/DDBJ databases">
        <title>Genomic Encyclopedia of Type Strains, Phase IV (KMG-IV): sequencing the most valuable type-strain genomes for metagenomic binning, comparative biology and taxonomic classification.</title>
        <authorList>
            <person name="Goeker M."/>
        </authorList>
    </citation>
    <scope>NUCLEOTIDE SEQUENCE [LARGE SCALE GENOMIC DNA]</scope>
    <source>
        <strain evidence="3 4">DSM 26575</strain>
    </source>
</reference>
<evidence type="ECO:0000313" key="4">
    <source>
        <dbReference type="Proteomes" id="UP000582090"/>
    </source>
</evidence>
<organism evidence="3 4">
    <name type="scientific">Rhizobium metallidurans</name>
    <dbReference type="NCBI Taxonomy" id="1265931"/>
    <lineage>
        <taxon>Bacteria</taxon>
        <taxon>Pseudomonadati</taxon>
        <taxon>Pseudomonadota</taxon>
        <taxon>Alphaproteobacteria</taxon>
        <taxon>Hyphomicrobiales</taxon>
        <taxon>Rhizobiaceae</taxon>
        <taxon>Rhizobium/Agrobacterium group</taxon>
        <taxon>Rhizobium</taxon>
    </lineage>
</organism>
<dbReference type="Proteomes" id="UP000582090">
    <property type="component" value="Unassembled WGS sequence"/>
</dbReference>
<proteinExistence type="predicted"/>
<dbReference type="RefSeq" id="WP_183899262.1">
    <property type="nucleotide sequence ID" value="NZ_JACIDW010000002.1"/>
</dbReference>
<evidence type="ECO:0008006" key="5">
    <source>
        <dbReference type="Google" id="ProtNLM"/>
    </source>
</evidence>
<comment type="caution">
    <text evidence="3">The sequence shown here is derived from an EMBL/GenBank/DDBJ whole genome shotgun (WGS) entry which is preliminary data.</text>
</comment>
<protein>
    <recommendedName>
        <fullName evidence="5">Antifreeze protein</fullName>
    </recommendedName>
</protein>
<keyword evidence="4" id="KW-1185">Reference proteome</keyword>